<dbReference type="OrthoDB" id="278300at2759"/>
<dbReference type="GO" id="GO:0005634">
    <property type="term" value="C:nucleus"/>
    <property type="evidence" value="ECO:0007669"/>
    <property type="project" value="TreeGrafter"/>
</dbReference>
<feature type="domain" description="SAM-dependent MTase TRM10-type" evidence="7">
    <location>
        <begin position="104"/>
        <end position="294"/>
    </location>
</feature>
<evidence type="ECO:0000256" key="5">
    <source>
        <dbReference type="ARBA" id="ARBA00048434"/>
    </source>
</evidence>
<dbReference type="InterPro" id="IPR038459">
    <property type="entry name" value="MT_TRM10-typ_sf"/>
</dbReference>
<feature type="compositionally biased region" description="Polar residues" evidence="6">
    <location>
        <begin position="10"/>
        <end position="25"/>
    </location>
</feature>
<keyword evidence="9" id="KW-1185">Reference proteome</keyword>
<feature type="region of interest" description="Disordered" evidence="6">
    <location>
        <begin position="352"/>
        <end position="373"/>
    </location>
</feature>
<organism evidence="8 9">
    <name type="scientific">Rhynchospora breviuscula</name>
    <dbReference type="NCBI Taxonomy" id="2022672"/>
    <lineage>
        <taxon>Eukaryota</taxon>
        <taxon>Viridiplantae</taxon>
        <taxon>Streptophyta</taxon>
        <taxon>Embryophyta</taxon>
        <taxon>Tracheophyta</taxon>
        <taxon>Spermatophyta</taxon>
        <taxon>Magnoliopsida</taxon>
        <taxon>Liliopsida</taxon>
        <taxon>Poales</taxon>
        <taxon>Cyperaceae</taxon>
        <taxon>Cyperoideae</taxon>
        <taxon>Rhynchosporeae</taxon>
        <taxon>Rhynchospora</taxon>
    </lineage>
</organism>
<keyword evidence="4" id="KW-0949">S-adenosyl-L-methionine</keyword>
<evidence type="ECO:0000256" key="2">
    <source>
        <dbReference type="ARBA" id="ARBA00022603"/>
    </source>
</evidence>
<reference evidence="8" key="1">
    <citation type="journal article" date="2022" name="Cell">
        <title>Repeat-based holocentromeres influence genome architecture and karyotype evolution.</title>
        <authorList>
            <person name="Hofstatter P.G."/>
            <person name="Thangavel G."/>
            <person name="Lux T."/>
            <person name="Neumann P."/>
            <person name="Vondrak T."/>
            <person name="Novak P."/>
            <person name="Zhang M."/>
            <person name="Costa L."/>
            <person name="Castellani M."/>
            <person name="Scott A."/>
            <person name="Toegelov H."/>
            <person name="Fuchs J."/>
            <person name="Mata-Sucre Y."/>
            <person name="Dias Y."/>
            <person name="Vanzela A.L.L."/>
            <person name="Huettel B."/>
            <person name="Almeida C.C.S."/>
            <person name="Simkova H."/>
            <person name="Souza G."/>
            <person name="Pedrosa-Harand A."/>
            <person name="Macas J."/>
            <person name="Mayer K.F.X."/>
            <person name="Houben A."/>
            <person name="Marques A."/>
        </authorList>
    </citation>
    <scope>NUCLEOTIDE SEQUENCE</scope>
    <source>
        <strain evidence="8">RhyBre1mFocal</strain>
    </source>
</reference>
<feature type="compositionally biased region" description="Basic and acidic residues" evidence="6">
    <location>
        <begin position="36"/>
        <end position="70"/>
    </location>
</feature>
<gene>
    <name evidence="8" type="ORF">LUZ63_007265</name>
</gene>
<dbReference type="EC" id="2.1.1.221" evidence="1"/>
<evidence type="ECO:0000256" key="4">
    <source>
        <dbReference type="ARBA" id="ARBA00022691"/>
    </source>
</evidence>
<evidence type="ECO:0000256" key="6">
    <source>
        <dbReference type="SAM" id="MobiDB-lite"/>
    </source>
</evidence>
<evidence type="ECO:0000259" key="7">
    <source>
        <dbReference type="PROSITE" id="PS51675"/>
    </source>
</evidence>
<comment type="catalytic activity">
    <reaction evidence="5">
        <text>guanosine(9) in tRNA + S-adenosyl-L-methionine = N(1)-methylguanosine(9) in tRNA + S-adenosyl-L-homocysteine + H(+)</text>
        <dbReference type="Rhea" id="RHEA:43156"/>
        <dbReference type="Rhea" id="RHEA-COMP:10367"/>
        <dbReference type="Rhea" id="RHEA-COMP:10368"/>
        <dbReference type="ChEBI" id="CHEBI:15378"/>
        <dbReference type="ChEBI" id="CHEBI:57856"/>
        <dbReference type="ChEBI" id="CHEBI:59789"/>
        <dbReference type="ChEBI" id="CHEBI:73542"/>
        <dbReference type="ChEBI" id="CHEBI:74269"/>
        <dbReference type="EC" id="2.1.1.221"/>
    </reaction>
</comment>
<dbReference type="CDD" id="cd18089">
    <property type="entry name" value="SPOUT_Trm10-like"/>
    <property type="match status" value="1"/>
</dbReference>
<dbReference type="AlphaFoldDB" id="A0A9Q0CRD5"/>
<dbReference type="InterPro" id="IPR007356">
    <property type="entry name" value="tRNA_m1G_MeTrfase_euk"/>
</dbReference>
<protein>
    <recommendedName>
        <fullName evidence="1">tRNA (guanine(9)-N(1))-methyltransferase</fullName>
        <ecNumber evidence="1">2.1.1.221</ecNumber>
    </recommendedName>
</protein>
<evidence type="ECO:0000313" key="8">
    <source>
        <dbReference type="EMBL" id="KAJ1698753.1"/>
    </source>
</evidence>
<feature type="compositionally biased region" description="Polar residues" evidence="6">
    <location>
        <begin position="357"/>
        <end position="367"/>
    </location>
</feature>
<keyword evidence="3" id="KW-0808">Transferase</keyword>
<dbReference type="EMBL" id="JAMQYH010000002">
    <property type="protein sequence ID" value="KAJ1698753.1"/>
    <property type="molecule type" value="Genomic_DNA"/>
</dbReference>
<dbReference type="GO" id="GO:0052905">
    <property type="term" value="F:tRNA (guanosine(9)-N1)-methyltransferase activity"/>
    <property type="evidence" value="ECO:0007669"/>
    <property type="project" value="UniProtKB-EC"/>
</dbReference>
<evidence type="ECO:0000256" key="3">
    <source>
        <dbReference type="ARBA" id="ARBA00022679"/>
    </source>
</evidence>
<dbReference type="GO" id="GO:0000049">
    <property type="term" value="F:tRNA binding"/>
    <property type="evidence" value="ECO:0007669"/>
    <property type="project" value="TreeGrafter"/>
</dbReference>
<dbReference type="Proteomes" id="UP001151287">
    <property type="component" value="Unassembled WGS sequence"/>
</dbReference>
<sequence>MADPDEESRTVASTDGSDAGQRSTPALTKTAQKKLLKQERLAARKAEKKEAEKRRKAEHKEQRRREWDEKLEALSPEEKAKLIESKNEARRERIKREKEEHRMKIERLKKAAEVGQKVVLDLNFGHLMTASEIQSLSQQIMYCYAANSRSANPTHLWLTGCTGEMEARLQNIPGFNNWIIEKDNRPYIEALKDQKENLVYLTADAQDVIEELDLKSIYIIGGLVDRNRYKRITMDKANEQGIKAAKLPIGKYLKMSSSQVLTVNQVFEIMLNFIESRDWKSAFFKAIPQRKRDDAEAEILGEENNSTADTADVAALTEEDKKEDLEGDVVEEGCARKKQCIRETEVVENIASEDIETTGNNVSATDNGTKELL</sequence>
<proteinExistence type="predicted"/>
<name>A0A9Q0CRD5_9POAL</name>
<comment type="caution">
    <text evidence="8">The sequence shown here is derived from an EMBL/GenBank/DDBJ whole genome shotgun (WGS) entry which is preliminary data.</text>
</comment>
<feature type="region of interest" description="Disordered" evidence="6">
    <location>
        <begin position="1"/>
        <end position="70"/>
    </location>
</feature>
<dbReference type="InterPro" id="IPR028564">
    <property type="entry name" value="MT_TRM10-typ"/>
</dbReference>
<dbReference type="PANTHER" id="PTHR13563:SF13">
    <property type="entry name" value="TRNA METHYLTRANSFERASE 10 HOMOLOG A"/>
    <property type="match status" value="1"/>
</dbReference>
<dbReference type="PROSITE" id="PS51675">
    <property type="entry name" value="SAM_MT_TRM10"/>
    <property type="match status" value="1"/>
</dbReference>
<dbReference type="GO" id="GO:0002939">
    <property type="term" value="P:tRNA N1-guanine methylation"/>
    <property type="evidence" value="ECO:0007669"/>
    <property type="project" value="TreeGrafter"/>
</dbReference>
<dbReference type="Gene3D" id="3.40.1280.30">
    <property type="match status" value="1"/>
</dbReference>
<evidence type="ECO:0000313" key="9">
    <source>
        <dbReference type="Proteomes" id="UP001151287"/>
    </source>
</evidence>
<dbReference type="PANTHER" id="PTHR13563">
    <property type="entry name" value="TRNA (GUANINE-9-) METHYLTRANSFERASE"/>
    <property type="match status" value="1"/>
</dbReference>
<evidence type="ECO:0000256" key="1">
    <source>
        <dbReference type="ARBA" id="ARBA00012797"/>
    </source>
</evidence>
<keyword evidence="2" id="KW-0489">Methyltransferase</keyword>
<accession>A0A9Q0CRD5</accession>